<name>A0ABW0LK25_9BACI</name>
<keyword evidence="2" id="KW-1185">Reference proteome</keyword>
<proteinExistence type="predicted"/>
<evidence type="ECO:0000313" key="2">
    <source>
        <dbReference type="Proteomes" id="UP001596147"/>
    </source>
</evidence>
<organism evidence="1 2">
    <name type="scientific">Lederbergia graminis</name>
    <dbReference type="NCBI Taxonomy" id="735518"/>
    <lineage>
        <taxon>Bacteria</taxon>
        <taxon>Bacillati</taxon>
        <taxon>Bacillota</taxon>
        <taxon>Bacilli</taxon>
        <taxon>Bacillales</taxon>
        <taxon>Bacillaceae</taxon>
        <taxon>Lederbergia</taxon>
    </lineage>
</organism>
<evidence type="ECO:0000313" key="1">
    <source>
        <dbReference type="EMBL" id="MFC5466258.1"/>
    </source>
</evidence>
<gene>
    <name evidence="1" type="ORF">ACFPM4_16185</name>
</gene>
<dbReference type="PANTHER" id="PTHR40045:SF1">
    <property type="entry name" value="YQCI_YCGG FAMILY PROTEIN"/>
    <property type="match status" value="1"/>
</dbReference>
<dbReference type="EMBL" id="JBHSMC010000023">
    <property type="protein sequence ID" value="MFC5466258.1"/>
    <property type="molecule type" value="Genomic_DNA"/>
</dbReference>
<protein>
    <submittedName>
        <fullName evidence="1">YqcI/YcgG family protein</fullName>
    </submittedName>
</protein>
<dbReference type="InterPro" id="IPR014988">
    <property type="entry name" value="Uncharacterised_YqcI/YcgG"/>
</dbReference>
<comment type="caution">
    <text evidence="1">The sequence shown here is derived from an EMBL/GenBank/DDBJ whole genome shotgun (WGS) entry which is preliminary data.</text>
</comment>
<reference evidence="2" key="1">
    <citation type="journal article" date="2019" name="Int. J. Syst. Evol. Microbiol.">
        <title>The Global Catalogue of Microorganisms (GCM) 10K type strain sequencing project: providing services to taxonomists for standard genome sequencing and annotation.</title>
        <authorList>
            <consortium name="The Broad Institute Genomics Platform"/>
            <consortium name="The Broad Institute Genome Sequencing Center for Infectious Disease"/>
            <person name="Wu L."/>
            <person name="Ma J."/>
        </authorList>
    </citation>
    <scope>NUCLEOTIDE SEQUENCE [LARGE SCALE GENOMIC DNA]</scope>
    <source>
        <strain evidence="2">CGMCC 1.12237</strain>
    </source>
</reference>
<sequence length="246" mass="29250">MTILYTDSPTNRSSLCAWQEDFLKKFELKMSDVENPFPCIPAKIGFATNQLRYGFVGNPREESSLLKLAQILKTYTEESIHIGNYTSLIVFYQLPKDMMETYNVKDYEYLFWKQLAQLASVDGIKWPEEIPMEPHDSRWEYCFHGERYFMYCATPAHQNRQSRYFVTLMLAITPRWVLEAFNKMEKQASKIKKSIRERINNYDVVSVHPDLSSYGDVDNYEWKQYFLRDDNTTLSKCPFRLFFDDD</sequence>
<accession>A0ABW0LK25</accession>
<dbReference type="PANTHER" id="PTHR40045">
    <property type="entry name" value="YCGG FAMILY PROTEIN"/>
    <property type="match status" value="1"/>
</dbReference>
<dbReference type="Pfam" id="PF08892">
    <property type="entry name" value="YqcI_YcgG"/>
    <property type="match status" value="1"/>
</dbReference>
<dbReference type="Proteomes" id="UP001596147">
    <property type="component" value="Unassembled WGS sequence"/>
</dbReference>